<dbReference type="GO" id="GO:0005506">
    <property type="term" value="F:iron ion binding"/>
    <property type="evidence" value="ECO:0007669"/>
    <property type="project" value="UniProtKB-UniRule"/>
</dbReference>
<dbReference type="RefSeq" id="WP_006008831.1">
    <property type="nucleotide sequence ID" value="NZ_AUAV01000016.1"/>
</dbReference>
<comment type="cofactor">
    <cofactor evidence="1">
        <name>Fe(2+)</name>
        <dbReference type="ChEBI" id="CHEBI:29033"/>
    </cofactor>
</comment>
<dbReference type="EC" id="1.13.11.63" evidence="1"/>
<keyword evidence="1" id="KW-1133">Transmembrane helix</keyword>
<dbReference type="EMBL" id="BAEQ01000009">
    <property type="protein sequence ID" value="GAC27350.1"/>
    <property type="molecule type" value="Genomic_DNA"/>
</dbReference>
<feature type="transmembrane region" description="Helical" evidence="1">
    <location>
        <begin position="82"/>
        <end position="106"/>
    </location>
</feature>
<evidence type="ECO:0000256" key="1">
    <source>
        <dbReference type="HAMAP-Rule" id="MF_02093"/>
    </source>
</evidence>
<comment type="catalytic activity">
    <reaction evidence="1">
        <text>all-trans-beta-carotene + O2 = 2 all-trans-retinal</text>
        <dbReference type="Rhea" id="RHEA:32887"/>
        <dbReference type="ChEBI" id="CHEBI:15379"/>
        <dbReference type="ChEBI" id="CHEBI:17579"/>
        <dbReference type="ChEBI" id="CHEBI:17898"/>
        <dbReference type="EC" id="1.13.11.63"/>
    </reaction>
</comment>
<organism evidence="2 3">
    <name type="scientific">Brumicola pallidula DSM 14239 = ACAM 615</name>
    <dbReference type="NCBI Taxonomy" id="1121922"/>
    <lineage>
        <taxon>Bacteria</taxon>
        <taxon>Pseudomonadati</taxon>
        <taxon>Pseudomonadota</taxon>
        <taxon>Gammaproteobacteria</taxon>
        <taxon>Alteromonadales</taxon>
        <taxon>Alteromonadaceae</taxon>
        <taxon>Brumicola</taxon>
    </lineage>
</organism>
<feature type="binding site" evidence="1">
    <location>
        <position position="218"/>
    </location>
    <ligand>
        <name>Fe cation</name>
        <dbReference type="ChEBI" id="CHEBI:24875"/>
    </ligand>
</feature>
<comment type="subcellular location">
    <subcellularLocation>
        <location evidence="1">Cell membrane</location>
        <topology evidence="1">Multi-pass membrane protein</topology>
    </subcellularLocation>
</comment>
<dbReference type="AlphaFoldDB" id="K6ZVI7"/>
<comment type="caution">
    <text evidence="2">The sequence shown here is derived from an EMBL/GenBank/DDBJ whole genome shotgun (WGS) entry which is preliminary data.</text>
</comment>
<comment type="function">
    <text evidence="1">Catalyzes the cleavage of beta-carotene at its central double bond (15,15') to yield two molecules of all-trans-retinal.</text>
</comment>
<feature type="binding site" evidence="1">
    <location>
        <position position="47"/>
    </location>
    <ligand>
        <name>Fe cation</name>
        <dbReference type="ChEBI" id="CHEBI:24875"/>
    </ligand>
</feature>
<keyword evidence="3" id="KW-1185">Reference proteome</keyword>
<sequence length="289" mass="31496">MGKLRFTQIYLATLGLSAFAMLLNIELSNVAGIAALAIAVVILGLPHGALDFAVAKSLNYVTGVRTACSFLAIYTAVAGASIVFWIALPGTALSLFLGISIFHFAADWRTTMPLYARICLSAMLLCGPSIVNSAVVLTLFTALFVSSDVAAWIIQAMQMIFAAAFLGFLYFVIAAVASKNIKSGWQVTEWIALVTSSIVLTPLLHFALYFCVLHSPKHLFDVSQMLRVSLVKVIVISLPFVFLTLLFAWVLFETGASDALDTDLLRWIFIGLFGLTMSHMLLIHLWHRA</sequence>
<dbReference type="HAMAP" id="MF_02093">
    <property type="entry name" value="Beta_carotene_diox"/>
    <property type="match status" value="1"/>
</dbReference>
<keyword evidence="1" id="KW-0560">Oxidoreductase</keyword>
<feature type="transmembrane region" description="Helical" evidence="1">
    <location>
        <begin position="264"/>
        <end position="286"/>
    </location>
</feature>
<gene>
    <name evidence="2" type="ORF">GPAL_0470</name>
</gene>
<feature type="transmembrane region" description="Helical" evidence="1">
    <location>
        <begin position="230"/>
        <end position="252"/>
    </location>
</feature>
<protein>
    <recommendedName>
        <fullName evidence="1">Probable beta-carotene 15,15'-dioxygenase</fullName>
        <ecNumber evidence="1">1.13.11.63</ecNumber>
    </recommendedName>
</protein>
<feature type="transmembrane region" description="Helical" evidence="1">
    <location>
        <begin position="151"/>
        <end position="178"/>
    </location>
</feature>
<name>K6ZVI7_9ALTE</name>
<comment type="similarity">
    <text evidence="1">Belongs to the Brp/Blh beta-carotene diooxygenase family.</text>
</comment>
<feature type="transmembrane region" description="Helical" evidence="1">
    <location>
        <begin position="7"/>
        <end position="25"/>
    </location>
</feature>
<dbReference type="OrthoDB" id="8779153at2"/>
<feature type="transmembrane region" description="Helical" evidence="1">
    <location>
        <begin position="190"/>
        <end position="210"/>
    </location>
</feature>
<keyword evidence="1" id="KW-0408">Iron</keyword>
<feature type="transmembrane region" description="Helical" evidence="1">
    <location>
        <begin position="31"/>
        <end position="50"/>
    </location>
</feature>
<evidence type="ECO:0000313" key="3">
    <source>
        <dbReference type="Proteomes" id="UP000006251"/>
    </source>
</evidence>
<dbReference type="InterPro" id="IPR022270">
    <property type="entry name" value="Blh_diox"/>
</dbReference>
<feature type="transmembrane region" description="Helical" evidence="1">
    <location>
        <begin position="118"/>
        <end position="145"/>
    </location>
</feature>
<dbReference type="GO" id="GO:0016121">
    <property type="term" value="P:carotene catabolic process"/>
    <property type="evidence" value="ECO:0007669"/>
    <property type="project" value="UniProtKB-UniRule"/>
</dbReference>
<dbReference type="NCBIfam" id="TIGR03753">
    <property type="entry name" value="blh_monoox"/>
    <property type="match status" value="1"/>
</dbReference>
<dbReference type="GO" id="GO:0010436">
    <property type="term" value="F:carotenoid dioxygenase activity"/>
    <property type="evidence" value="ECO:0007669"/>
    <property type="project" value="UniProtKB-UniRule"/>
</dbReference>
<proteinExistence type="inferred from homology"/>
<keyword evidence="1" id="KW-1003">Cell membrane</keyword>
<keyword evidence="1" id="KW-0479">Metal-binding</keyword>
<accession>K6ZVI7</accession>
<dbReference type="STRING" id="1121922.GCA_000428905_03029"/>
<dbReference type="Pfam" id="PF15461">
    <property type="entry name" value="BCD"/>
    <property type="match status" value="1"/>
</dbReference>
<feature type="binding site" evidence="1">
    <location>
        <position position="214"/>
    </location>
    <ligand>
        <name>Fe cation</name>
        <dbReference type="ChEBI" id="CHEBI:24875"/>
    </ligand>
</feature>
<evidence type="ECO:0000313" key="2">
    <source>
        <dbReference type="EMBL" id="GAC27350.1"/>
    </source>
</evidence>
<keyword evidence="1" id="KW-0223">Dioxygenase</keyword>
<feature type="binding site" evidence="1">
    <location>
        <position position="103"/>
    </location>
    <ligand>
        <name>Fe cation</name>
        <dbReference type="ChEBI" id="CHEBI:24875"/>
    </ligand>
</feature>
<dbReference type="Proteomes" id="UP000006251">
    <property type="component" value="Unassembled WGS sequence"/>
</dbReference>
<dbReference type="GO" id="GO:0003834">
    <property type="term" value="F:beta-carotene 15,15'-dioxygenase activity"/>
    <property type="evidence" value="ECO:0007669"/>
    <property type="project" value="UniProtKB-EC"/>
</dbReference>
<reference evidence="3" key="1">
    <citation type="journal article" date="2014" name="Environ. Microbiol.">
        <title>Comparative genomics of the marine bacterial genus Glaciecola reveals the high degree of genomic diversity and genomic characteristic for cold adaptation.</title>
        <authorList>
            <person name="Qin Q.L."/>
            <person name="Xie B.B."/>
            <person name="Yu Y."/>
            <person name="Shu Y.L."/>
            <person name="Rong J.C."/>
            <person name="Zhang Y.J."/>
            <person name="Zhao D.L."/>
            <person name="Chen X.L."/>
            <person name="Zhang X.Y."/>
            <person name="Chen B."/>
            <person name="Zhou B.C."/>
            <person name="Zhang Y.Z."/>
        </authorList>
    </citation>
    <scope>NUCLEOTIDE SEQUENCE [LARGE SCALE GENOMIC DNA]</scope>
    <source>
        <strain evidence="3">ACAM 615</strain>
    </source>
</reference>
<keyword evidence="1" id="KW-0472">Membrane</keyword>
<dbReference type="GO" id="GO:0005886">
    <property type="term" value="C:plasma membrane"/>
    <property type="evidence" value="ECO:0007669"/>
    <property type="project" value="UniProtKB-SubCell"/>
</dbReference>
<keyword evidence="1" id="KW-0812">Transmembrane</keyword>